<feature type="compositionally biased region" description="Basic and acidic residues" evidence="1">
    <location>
        <begin position="1"/>
        <end position="18"/>
    </location>
</feature>
<proteinExistence type="predicted"/>
<dbReference type="EMBL" id="KZ825619">
    <property type="protein sequence ID" value="PYI25914.1"/>
    <property type="molecule type" value="Genomic_DNA"/>
</dbReference>
<protein>
    <submittedName>
        <fullName evidence="2">Uncharacterized protein</fullName>
    </submittedName>
</protein>
<organism evidence="2 3">
    <name type="scientific">Aspergillus indologenus CBS 114.80</name>
    <dbReference type="NCBI Taxonomy" id="1450541"/>
    <lineage>
        <taxon>Eukaryota</taxon>
        <taxon>Fungi</taxon>
        <taxon>Dikarya</taxon>
        <taxon>Ascomycota</taxon>
        <taxon>Pezizomycotina</taxon>
        <taxon>Eurotiomycetes</taxon>
        <taxon>Eurotiomycetidae</taxon>
        <taxon>Eurotiales</taxon>
        <taxon>Aspergillaceae</taxon>
        <taxon>Aspergillus</taxon>
        <taxon>Aspergillus subgen. Circumdati</taxon>
    </lineage>
</organism>
<evidence type="ECO:0000313" key="3">
    <source>
        <dbReference type="Proteomes" id="UP000248817"/>
    </source>
</evidence>
<sequence length="194" mass="22211">MRCDESAKNKLEDGARCQEKRKKKKKSSQETRHELKLRWTSSKVGNYLTAETVRHLSRGVAMAAHRPVNIGLAVSCQPQWGPPSQHQHRHQHQHQHQQQELPAPSMALRPSVPVLEDSILKPDLPSSPSELLRAGFAYCLSRSPSQPPLLLLLLHLRLRLHHYHYHYNRSPPSCSNLTATCRLWSLILTRTEIP</sequence>
<evidence type="ECO:0000313" key="2">
    <source>
        <dbReference type="EMBL" id="PYI25914.1"/>
    </source>
</evidence>
<name>A0A2V5HUZ8_9EURO</name>
<dbReference type="AlphaFoldDB" id="A0A2V5HUZ8"/>
<evidence type="ECO:0000256" key="1">
    <source>
        <dbReference type="SAM" id="MobiDB-lite"/>
    </source>
</evidence>
<feature type="region of interest" description="Disordered" evidence="1">
    <location>
        <begin position="77"/>
        <end position="102"/>
    </location>
</feature>
<keyword evidence="3" id="KW-1185">Reference proteome</keyword>
<reference evidence="2 3" key="1">
    <citation type="submission" date="2018-02" db="EMBL/GenBank/DDBJ databases">
        <title>The genomes of Aspergillus section Nigri reveals drivers in fungal speciation.</title>
        <authorList>
            <consortium name="DOE Joint Genome Institute"/>
            <person name="Vesth T.C."/>
            <person name="Nybo J."/>
            <person name="Theobald S."/>
            <person name="Brandl J."/>
            <person name="Frisvad J.C."/>
            <person name="Nielsen K.F."/>
            <person name="Lyhne E.K."/>
            <person name="Kogle M.E."/>
            <person name="Kuo A."/>
            <person name="Riley R."/>
            <person name="Clum A."/>
            <person name="Nolan M."/>
            <person name="Lipzen A."/>
            <person name="Salamov A."/>
            <person name="Henrissat B."/>
            <person name="Wiebenga A."/>
            <person name="De vries R.P."/>
            <person name="Grigoriev I.V."/>
            <person name="Mortensen U.H."/>
            <person name="Andersen M.R."/>
            <person name="Baker S.E."/>
        </authorList>
    </citation>
    <scope>NUCLEOTIDE SEQUENCE [LARGE SCALE GENOMIC DNA]</scope>
    <source>
        <strain evidence="2 3">CBS 114.80</strain>
    </source>
</reference>
<feature type="compositionally biased region" description="Basic residues" evidence="1">
    <location>
        <begin position="86"/>
        <end position="95"/>
    </location>
</feature>
<feature type="region of interest" description="Disordered" evidence="1">
    <location>
        <begin position="1"/>
        <end position="34"/>
    </location>
</feature>
<accession>A0A2V5HUZ8</accession>
<gene>
    <name evidence="2" type="ORF">BP00DRAFT_80398</name>
</gene>
<dbReference type="Proteomes" id="UP000248817">
    <property type="component" value="Unassembled WGS sequence"/>
</dbReference>